<proteinExistence type="predicted"/>
<organism evidence="2 3">
    <name type="scientific">Prorocentrum cordatum</name>
    <dbReference type="NCBI Taxonomy" id="2364126"/>
    <lineage>
        <taxon>Eukaryota</taxon>
        <taxon>Sar</taxon>
        <taxon>Alveolata</taxon>
        <taxon>Dinophyceae</taxon>
        <taxon>Prorocentrales</taxon>
        <taxon>Prorocentraceae</taxon>
        <taxon>Prorocentrum</taxon>
    </lineage>
</organism>
<protein>
    <submittedName>
        <fullName evidence="2">Uncharacterized protein</fullName>
    </submittedName>
</protein>
<gene>
    <name evidence="2" type="ORF">PCOR1329_LOCUS38289</name>
</gene>
<sequence length="545" mass="57895">MQSSPTAMHAKCFARCISSWNGGMLVQTRRYRGKYKSAQLVWQLLRSYFAYPASRRVALGRVYGVVVQACALFMLLGRQARDPWRGQARDGGLWGPGGRRAADPRRRPTGPLPPARRGRRLHGGRRGPAAHRLGGLRRGRAPGSTGPCRAASVHVAERHQLRGRVHDRDEEMSGSKGAELIAWSTTGTSSSDSITTQGGIGSDTVVTLALSKPDGRLDTVTQMDSSVSIVGDGMSISVSMGYDGTDTWDMSGSLSENGDTAASIEAHLHEQWVSVASWVYEYGPLGDIGPLYMYANASIPSISDFSDMWEVHYFQTSDFIETANATWHMDTSVGEYSLAASSYTMEKDDGGEWRYTSSVNVTVDHIDTSAAPTPAPPMLSRKTVEGSFRATVAASEAQAFVSNADVEASFVASIAQRAGVPESMVQVTLSVVSSGGRRLSSGEVEILVTYAITAEVGASDDAGVISDTAFDSMVDTLASTSAEDFVVDFASELEATGSASSFSAVVAVPGSATAPMVTETSEKMSGAQAAFPQALLLAAICMLMV</sequence>
<feature type="compositionally biased region" description="Basic residues" evidence="1">
    <location>
        <begin position="116"/>
        <end position="140"/>
    </location>
</feature>
<keyword evidence="3" id="KW-1185">Reference proteome</keyword>
<feature type="region of interest" description="Disordered" evidence="1">
    <location>
        <begin position="86"/>
        <end position="151"/>
    </location>
</feature>
<dbReference type="Proteomes" id="UP001189429">
    <property type="component" value="Unassembled WGS sequence"/>
</dbReference>
<comment type="caution">
    <text evidence="2">The sequence shown here is derived from an EMBL/GenBank/DDBJ whole genome shotgun (WGS) entry which is preliminary data.</text>
</comment>
<reference evidence="2" key="1">
    <citation type="submission" date="2023-10" db="EMBL/GenBank/DDBJ databases">
        <authorList>
            <person name="Chen Y."/>
            <person name="Shah S."/>
            <person name="Dougan E. K."/>
            <person name="Thang M."/>
            <person name="Chan C."/>
        </authorList>
    </citation>
    <scope>NUCLEOTIDE SEQUENCE [LARGE SCALE GENOMIC DNA]</scope>
</reference>
<accession>A0ABN9TEA8</accession>
<evidence type="ECO:0000313" key="2">
    <source>
        <dbReference type="EMBL" id="CAK0844122.1"/>
    </source>
</evidence>
<dbReference type="EMBL" id="CAUYUJ010014635">
    <property type="protein sequence ID" value="CAK0844122.1"/>
    <property type="molecule type" value="Genomic_DNA"/>
</dbReference>
<evidence type="ECO:0000313" key="3">
    <source>
        <dbReference type="Proteomes" id="UP001189429"/>
    </source>
</evidence>
<name>A0ABN9TEA8_9DINO</name>
<evidence type="ECO:0000256" key="1">
    <source>
        <dbReference type="SAM" id="MobiDB-lite"/>
    </source>
</evidence>